<feature type="region of interest" description="Disordered" evidence="8">
    <location>
        <begin position="473"/>
        <end position="493"/>
    </location>
</feature>
<feature type="domain" description="Restriction of telomere capping protein 4 C-terminal" evidence="9">
    <location>
        <begin position="729"/>
        <end position="854"/>
    </location>
</feature>
<feature type="compositionally biased region" description="Polar residues" evidence="8">
    <location>
        <begin position="881"/>
        <end position="894"/>
    </location>
</feature>
<dbReference type="GO" id="GO:0005634">
    <property type="term" value="C:nucleus"/>
    <property type="evidence" value="ECO:0007669"/>
    <property type="project" value="UniProtKB-SubCell"/>
</dbReference>
<proteinExistence type="inferred from homology"/>
<feature type="compositionally biased region" description="Gly residues" evidence="8">
    <location>
        <begin position="30"/>
        <end position="40"/>
    </location>
</feature>
<dbReference type="SMART" id="SM01312">
    <property type="entry name" value="RTC4"/>
    <property type="match status" value="1"/>
</dbReference>
<feature type="compositionally biased region" description="Pro residues" evidence="8">
    <location>
        <begin position="154"/>
        <end position="166"/>
    </location>
</feature>
<dbReference type="GO" id="GO:0005737">
    <property type="term" value="C:cytoplasm"/>
    <property type="evidence" value="ECO:0007669"/>
    <property type="project" value="UniProtKB-SubCell"/>
</dbReference>
<feature type="compositionally biased region" description="Low complexity" evidence="8">
    <location>
        <begin position="907"/>
        <end position="920"/>
    </location>
</feature>
<evidence type="ECO:0000313" key="10">
    <source>
        <dbReference type="EMBL" id="KIY63250.1"/>
    </source>
</evidence>
<keyword evidence="11" id="KW-1185">Reference proteome</keyword>
<feature type="compositionally biased region" description="Polar residues" evidence="8">
    <location>
        <begin position="1144"/>
        <end position="1179"/>
    </location>
</feature>
<feature type="compositionally biased region" description="Polar residues" evidence="8">
    <location>
        <begin position="947"/>
        <end position="962"/>
    </location>
</feature>
<evidence type="ECO:0000256" key="1">
    <source>
        <dbReference type="ARBA" id="ARBA00002738"/>
    </source>
</evidence>
<dbReference type="EMBL" id="KN880709">
    <property type="protein sequence ID" value="KIY63250.1"/>
    <property type="molecule type" value="Genomic_DNA"/>
</dbReference>
<dbReference type="OrthoDB" id="128308at2759"/>
<comment type="subcellular location">
    <subcellularLocation>
        <location evidence="3">Cytoplasm</location>
    </subcellularLocation>
    <subcellularLocation>
        <location evidence="2">Nucleus</location>
    </subcellularLocation>
</comment>
<feature type="region of interest" description="Disordered" evidence="8">
    <location>
        <begin position="1066"/>
        <end position="1096"/>
    </location>
</feature>
<feature type="compositionally biased region" description="Polar residues" evidence="8">
    <location>
        <begin position="99"/>
        <end position="109"/>
    </location>
</feature>
<feature type="region of interest" description="Disordered" evidence="8">
    <location>
        <begin position="532"/>
        <end position="553"/>
    </location>
</feature>
<dbReference type="Proteomes" id="UP000054007">
    <property type="component" value="Unassembled WGS sequence"/>
</dbReference>
<feature type="region of interest" description="Disordered" evidence="8">
    <location>
        <begin position="11"/>
        <end position="40"/>
    </location>
</feature>
<feature type="compositionally biased region" description="Low complexity" evidence="8">
    <location>
        <begin position="1085"/>
        <end position="1094"/>
    </location>
</feature>
<evidence type="ECO:0000313" key="11">
    <source>
        <dbReference type="Proteomes" id="UP000054007"/>
    </source>
</evidence>
<evidence type="ECO:0000256" key="7">
    <source>
        <dbReference type="ARBA" id="ARBA00023242"/>
    </source>
</evidence>
<evidence type="ECO:0000256" key="5">
    <source>
        <dbReference type="ARBA" id="ARBA00015162"/>
    </source>
</evidence>
<feature type="region of interest" description="Disordered" evidence="8">
    <location>
        <begin position="1137"/>
        <end position="1179"/>
    </location>
</feature>
<gene>
    <name evidence="10" type="ORF">CYLTODRAFT_494041</name>
</gene>
<evidence type="ECO:0000256" key="3">
    <source>
        <dbReference type="ARBA" id="ARBA00004496"/>
    </source>
</evidence>
<feature type="region of interest" description="Disordered" evidence="8">
    <location>
        <begin position="99"/>
        <end position="166"/>
    </location>
</feature>
<feature type="region of interest" description="Disordered" evidence="8">
    <location>
        <begin position="1207"/>
        <end position="1239"/>
    </location>
</feature>
<feature type="compositionally biased region" description="Acidic residues" evidence="8">
    <location>
        <begin position="1212"/>
        <end position="1230"/>
    </location>
</feature>
<evidence type="ECO:0000256" key="8">
    <source>
        <dbReference type="SAM" id="MobiDB-lite"/>
    </source>
</evidence>
<comment type="function">
    <text evidence="1">May be involved in a process influencing telomere capping.</text>
</comment>
<reference evidence="10 11" key="1">
    <citation type="journal article" date="2015" name="Fungal Genet. Biol.">
        <title>Evolution of novel wood decay mechanisms in Agaricales revealed by the genome sequences of Fistulina hepatica and Cylindrobasidium torrendii.</title>
        <authorList>
            <person name="Floudas D."/>
            <person name="Held B.W."/>
            <person name="Riley R."/>
            <person name="Nagy L.G."/>
            <person name="Koehler G."/>
            <person name="Ransdell A.S."/>
            <person name="Younus H."/>
            <person name="Chow J."/>
            <person name="Chiniquy J."/>
            <person name="Lipzen A."/>
            <person name="Tritt A."/>
            <person name="Sun H."/>
            <person name="Haridas S."/>
            <person name="LaButti K."/>
            <person name="Ohm R.A."/>
            <person name="Kues U."/>
            <person name="Blanchette R.A."/>
            <person name="Grigoriev I.V."/>
            <person name="Minto R.E."/>
            <person name="Hibbett D.S."/>
        </authorList>
    </citation>
    <scope>NUCLEOTIDE SEQUENCE [LARGE SCALE GENOMIC DNA]</scope>
    <source>
        <strain evidence="10 11">FP15055 ss-10</strain>
    </source>
</reference>
<evidence type="ECO:0000256" key="4">
    <source>
        <dbReference type="ARBA" id="ARBA00009461"/>
    </source>
</evidence>
<dbReference type="Pfam" id="PF14474">
    <property type="entry name" value="RTC4"/>
    <property type="match status" value="1"/>
</dbReference>
<dbReference type="AlphaFoldDB" id="A0A0D7AZ70"/>
<organism evidence="10 11">
    <name type="scientific">Cylindrobasidium torrendii FP15055 ss-10</name>
    <dbReference type="NCBI Taxonomy" id="1314674"/>
    <lineage>
        <taxon>Eukaryota</taxon>
        <taxon>Fungi</taxon>
        <taxon>Dikarya</taxon>
        <taxon>Basidiomycota</taxon>
        <taxon>Agaricomycotina</taxon>
        <taxon>Agaricomycetes</taxon>
        <taxon>Agaricomycetidae</taxon>
        <taxon>Agaricales</taxon>
        <taxon>Marasmiineae</taxon>
        <taxon>Physalacriaceae</taxon>
        <taxon>Cylindrobasidium</taxon>
    </lineage>
</organism>
<dbReference type="InterPro" id="IPR028094">
    <property type="entry name" value="RTC4_C"/>
</dbReference>
<feature type="region of interest" description="Disordered" evidence="8">
    <location>
        <begin position="873"/>
        <end position="1001"/>
    </location>
</feature>
<evidence type="ECO:0000256" key="6">
    <source>
        <dbReference type="ARBA" id="ARBA00022490"/>
    </source>
</evidence>
<accession>A0A0D7AZ70</accession>
<dbReference type="PANTHER" id="PTHR41391">
    <property type="entry name" value="RESTRICTION OF TELOMERE CAPPING PROTEIN 4"/>
    <property type="match status" value="1"/>
</dbReference>
<dbReference type="PANTHER" id="PTHR41391:SF1">
    <property type="entry name" value="RESTRICTION OF TELOMERE CAPPING PROTEIN 4"/>
    <property type="match status" value="1"/>
</dbReference>
<name>A0A0D7AZ70_9AGAR</name>
<feature type="compositionally biased region" description="Polar residues" evidence="8">
    <location>
        <begin position="131"/>
        <end position="145"/>
    </location>
</feature>
<dbReference type="InterPro" id="IPR039024">
    <property type="entry name" value="RTC4"/>
</dbReference>
<comment type="similarity">
    <text evidence="4">Belongs to the RTC4 family.</text>
</comment>
<keyword evidence="6" id="KW-0963">Cytoplasm</keyword>
<evidence type="ECO:0000256" key="2">
    <source>
        <dbReference type="ARBA" id="ARBA00004123"/>
    </source>
</evidence>
<sequence length="1239" mass="132475">MNYINQGYAHPQGAGPPGHDNWLFAPGPGGPARGGGGHVVGGRLEDCPPIQQLLPPYPQKQTGQPPTFDDNSALAHQANRWLNATDVQDFLQEFSVKLPSQSNHGQSSPLCAPTAAGQGAVAVPQRPEPPQVQTQLVGSTRSSRFQAAVEAAPAGPPDDGTPPSPKDFPWIKKMAIVYLWYEKIVLQHPIDTVTYALGHDQDPVTGKPLDHHGRLDLEIIRSFYTLVPRDDVIKYRTNKRVRAVMNKGQARFRSMLSNRCRNKREDIFAKSAIAPYAGRPVADIVTESEWSYLIGYDTTARKFTATEAIPPMLFELDSNGHLIPGTEFRVECVLNCLKLTFLGANSLSGHAKLVDGRKNIAQKLDMIADASVIALGGLLALFTATSERFFTEVGADTDIDFGETLKTYNILVDLKLKAQDPGMLRTLDYFNEHLFGKRTASTASQSSSSTPATDQVALRAQRFAQAARSAGAPSLSFDLGQPGTAQDGGTPLLDHHGLASDFAGLTTRDNTIDGPFSGAEVDVDFNDSDYAVPAPADDDLEGTSGADVGSSTHTLPPLLGILKPSVTGAHRSSGNNVVIDVERNETLIISARPYRAQSQDAEGEDDDEVEVIEEVEAIEEIESEVASSGSDPAEPLHSHGAVPLARALCPLCDAPLCAENLSALFRTMLHQALEHSIKTPRATNPDGVSFLEEVPSPHPVCIRHAAEPSLLEHRAHPYPDIDWDGIEKILRSSAFQGRLSKLVAAKGNTRGKNLFWKAYLTATAEQASSIESLGLCGYYGERGQIIIAKVLKDMFPVDSIAKVASPATPEDYHRAVLVPTAVQLLVADAMKSTQAKAYEIMGDSNEWGLQMYPGGEEDGLWYTEAAMAKGTASATAATAASDTLPTLPSQTSNRPKPRQALRTQEKSVSSVANNPSSVPSQPTGRLQIPEIQRSGDHGEIRTPGALRSTSPRTDQTSNQGQGMQAPPFDSSAARVVTTIDRSAAAPGSPAETALPSAPPITEHDMTTAKFARSEPDAFKSLLRNGVLSLTPGLKYLLLSERQQAPSMNTGVTGGIGAPAVLRGHQALGLGHPSSRPSNAPRHSSHTYSSTSTSSLASIAPVNRANSGRIVSDSAAALGNRNGSGSVYNTQKLGAHAILRPPGANPTTPTVSSSVAPPRSLNNGPRNGISNTTQRQQTPPVIRSYSATQVLQKHNLQHEAEDEIARSLREIDEAPLESDEDPDAFDADEDYVNSTPEGCY</sequence>
<protein>
    <recommendedName>
        <fullName evidence="5">Restriction of telomere capping protein 4</fullName>
    </recommendedName>
</protein>
<evidence type="ECO:0000259" key="9">
    <source>
        <dbReference type="SMART" id="SM01312"/>
    </source>
</evidence>
<keyword evidence="7" id="KW-0539">Nucleus</keyword>